<reference evidence="1" key="1">
    <citation type="submission" date="2021-06" db="EMBL/GenBank/DDBJ databases">
        <authorList>
            <person name="Kallberg Y."/>
            <person name="Tangrot J."/>
            <person name="Rosling A."/>
        </authorList>
    </citation>
    <scope>NUCLEOTIDE SEQUENCE</scope>
    <source>
        <strain evidence="1">IN212</strain>
    </source>
</reference>
<accession>A0A9N8YZG8</accession>
<evidence type="ECO:0000313" key="1">
    <source>
        <dbReference type="EMBL" id="CAG8462762.1"/>
    </source>
</evidence>
<dbReference type="Proteomes" id="UP000789396">
    <property type="component" value="Unassembled WGS sequence"/>
</dbReference>
<keyword evidence="2" id="KW-1185">Reference proteome</keyword>
<evidence type="ECO:0000313" key="2">
    <source>
        <dbReference type="Proteomes" id="UP000789396"/>
    </source>
</evidence>
<sequence length="265" mass="30506">ERKLVLELASVMSGVCSDESQRTVAFRCWLELFFDDEIEIQSVESNEVNQSSRIGERKTDGSIYPKIGRDRVLLANLEAKPEPGPNLSISGAVCVPFIVYDRLTDIFPLDRITYNRAKADDIARVFLALKNSIHILKDYYSSVYESREINLEEGTAIIKYKKRHSIHRNLWIVEIQTKNTQEIGLVKFAQTYSKEAHGACFELGLAPKLWAVNNLQQGEAMYPESLNPTINWHVDHDHYLVDNIYLDMSDDKPSKKRRHLSEWMS</sequence>
<name>A0A9N8YZG8_9GLOM</name>
<proteinExistence type="predicted"/>
<dbReference type="AlphaFoldDB" id="A0A9N8YZG8"/>
<gene>
    <name evidence="1" type="ORF">RFULGI_LOCUS757</name>
</gene>
<dbReference type="EMBL" id="CAJVPZ010000370">
    <property type="protein sequence ID" value="CAG8462762.1"/>
    <property type="molecule type" value="Genomic_DNA"/>
</dbReference>
<dbReference type="OrthoDB" id="2339265at2759"/>
<comment type="caution">
    <text evidence="1">The sequence shown here is derived from an EMBL/GenBank/DDBJ whole genome shotgun (WGS) entry which is preliminary data.</text>
</comment>
<organism evidence="1 2">
    <name type="scientific">Racocetra fulgida</name>
    <dbReference type="NCBI Taxonomy" id="60492"/>
    <lineage>
        <taxon>Eukaryota</taxon>
        <taxon>Fungi</taxon>
        <taxon>Fungi incertae sedis</taxon>
        <taxon>Mucoromycota</taxon>
        <taxon>Glomeromycotina</taxon>
        <taxon>Glomeromycetes</taxon>
        <taxon>Diversisporales</taxon>
        <taxon>Gigasporaceae</taxon>
        <taxon>Racocetra</taxon>
    </lineage>
</organism>
<feature type="non-terminal residue" evidence="1">
    <location>
        <position position="265"/>
    </location>
</feature>
<protein>
    <submittedName>
        <fullName evidence="1">19748_t:CDS:1</fullName>
    </submittedName>
</protein>